<dbReference type="Proteomes" id="UP001500393">
    <property type="component" value="Unassembled WGS sequence"/>
</dbReference>
<dbReference type="InterPro" id="IPR020846">
    <property type="entry name" value="MFS_dom"/>
</dbReference>
<feature type="transmembrane region" description="Helical" evidence="5">
    <location>
        <begin position="195"/>
        <end position="213"/>
    </location>
</feature>
<evidence type="ECO:0000256" key="5">
    <source>
        <dbReference type="SAM" id="Phobius"/>
    </source>
</evidence>
<dbReference type="PRINTS" id="PR01035">
    <property type="entry name" value="TCRTETA"/>
</dbReference>
<organism evidence="7 8">
    <name type="scientific">Kribbella sancticallisti</name>
    <dbReference type="NCBI Taxonomy" id="460087"/>
    <lineage>
        <taxon>Bacteria</taxon>
        <taxon>Bacillati</taxon>
        <taxon>Actinomycetota</taxon>
        <taxon>Actinomycetes</taxon>
        <taxon>Propionibacteriales</taxon>
        <taxon>Kribbellaceae</taxon>
        <taxon>Kribbella</taxon>
    </lineage>
</organism>
<evidence type="ECO:0000256" key="2">
    <source>
        <dbReference type="ARBA" id="ARBA00022692"/>
    </source>
</evidence>
<reference evidence="7 8" key="1">
    <citation type="journal article" date="2019" name="Int. J. Syst. Evol. Microbiol.">
        <title>The Global Catalogue of Microorganisms (GCM) 10K type strain sequencing project: providing services to taxonomists for standard genome sequencing and annotation.</title>
        <authorList>
            <consortium name="The Broad Institute Genomics Platform"/>
            <consortium name="The Broad Institute Genome Sequencing Center for Infectious Disease"/>
            <person name="Wu L."/>
            <person name="Ma J."/>
        </authorList>
    </citation>
    <scope>NUCLEOTIDE SEQUENCE [LARGE SCALE GENOMIC DNA]</scope>
    <source>
        <strain evidence="7 8">JCM 14969</strain>
    </source>
</reference>
<feature type="transmembrane region" description="Helical" evidence="5">
    <location>
        <begin position="149"/>
        <end position="174"/>
    </location>
</feature>
<name>A0ABN2DTA1_9ACTN</name>
<feature type="domain" description="Major facilitator superfamily (MFS) profile" evidence="6">
    <location>
        <begin position="52"/>
        <end position="245"/>
    </location>
</feature>
<dbReference type="PROSITE" id="PS50850">
    <property type="entry name" value="MFS"/>
    <property type="match status" value="1"/>
</dbReference>
<dbReference type="SUPFAM" id="SSF103473">
    <property type="entry name" value="MFS general substrate transporter"/>
    <property type="match status" value="1"/>
</dbReference>
<keyword evidence="4 5" id="KW-0472">Membrane</keyword>
<evidence type="ECO:0000256" key="4">
    <source>
        <dbReference type="ARBA" id="ARBA00023136"/>
    </source>
</evidence>
<keyword evidence="3 5" id="KW-1133">Transmembrane helix</keyword>
<keyword evidence="8" id="KW-1185">Reference proteome</keyword>
<sequence>MPVLIAAGADVVRLVMTLVAMPEPKYEARTLVSVVRGVPSVVASGVRLAGRSLVLIRILMVAAGMGTALAVMELLTPAWLTELAGAADRGVLAYGLVAAVGFAADALGSGLSMPLLRRLGSVRAVCLAGYAVSSLALAGMAAATAVDGIAGVLAAAIAYSLMFVGLGVAAGPLAQLLHSRVDAAERATVVSVDSLILMLAGAVGAVALGQLAVSTHPAIAFAVAAVALAVPAARLAAPVKDVTPA</sequence>
<feature type="transmembrane region" description="Helical" evidence="5">
    <location>
        <begin position="124"/>
        <end position="143"/>
    </location>
</feature>
<evidence type="ECO:0000313" key="8">
    <source>
        <dbReference type="Proteomes" id="UP001500393"/>
    </source>
</evidence>
<evidence type="ECO:0000313" key="7">
    <source>
        <dbReference type="EMBL" id="GAA1584085.1"/>
    </source>
</evidence>
<feature type="transmembrane region" description="Helical" evidence="5">
    <location>
        <begin position="92"/>
        <end position="112"/>
    </location>
</feature>
<feature type="transmembrane region" description="Helical" evidence="5">
    <location>
        <begin position="54"/>
        <end position="72"/>
    </location>
</feature>
<feature type="transmembrane region" description="Helical" evidence="5">
    <location>
        <begin position="219"/>
        <end position="237"/>
    </location>
</feature>
<dbReference type="EMBL" id="BAAAOS010000028">
    <property type="protein sequence ID" value="GAA1584085.1"/>
    <property type="molecule type" value="Genomic_DNA"/>
</dbReference>
<dbReference type="InterPro" id="IPR036259">
    <property type="entry name" value="MFS_trans_sf"/>
</dbReference>
<proteinExistence type="predicted"/>
<gene>
    <name evidence="7" type="ORF">GCM10009789_42240</name>
</gene>
<evidence type="ECO:0000256" key="1">
    <source>
        <dbReference type="ARBA" id="ARBA00004651"/>
    </source>
</evidence>
<evidence type="ECO:0000259" key="6">
    <source>
        <dbReference type="PROSITE" id="PS50850"/>
    </source>
</evidence>
<dbReference type="RefSeq" id="WP_344216426.1">
    <property type="nucleotide sequence ID" value="NZ_BAAAOS010000028.1"/>
</dbReference>
<dbReference type="Gene3D" id="1.20.1250.20">
    <property type="entry name" value="MFS general substrate transporter like domains"/>
    <property type="match status" value="1"/>
</dbReference>
<dbReference type="InterPro" id="IPR001958">
    <property type="entry name" value="Tet-R_TetA/multi-R_MdtG-like"/>
</dbReference>
<evidence type="ECO:0000256" key="3">
    <source>
        <dbReference type="ARBA" id="ARBA00022989"/>
    </source>
</evidence>
<comment type="subcellular location">
    <subcellularLocation>
        <location evidence="1">Cell membrane</location>
        <topology evidence="1">Multi-pass membrane protein</topology>
    </subcellularLocation>
</comment>
<comment type="caution">
    <text evidence="7">The sequence shown here is derived from an EMBL/GenBank/DDBJ whole genome shotgun (WGS) entry which is preliminary data.</text>
</comment>
<accession>A0ABN2DTA1</accession>
<protein>
    <recommendedName>
        <fullName evidence="6">Major facilitator superfamily (MFS) profile domain-containing protein</fullName>
    </recommendedName>
</protein>
<keyword evidence="2 5" id="KW-0812">Transmembrane</keyword>